<keyword evidence="1" id="KW-0812">Transmembrane</keyword>
<comment type="caution">
    <text evidence="2">The sequence shown here is derived from an EMBL/GenBank/DDBJ whole genome shotgun (WGS) entry which is preliminary data.</text>
</comment>
<feature type="transmembrane region" description="Helical" evidence="1">
    <location>
        <begin position="71"/>
        <end position="87"/>
    </location>
</feature>
<evidence type="ECO:0000256" key="1">
    <source>
        <dbReference type="SAM" id="Phobius"/>
    </source>
</evidence>
<name>A0ABT4AHC9_9BACT</name>
<feature type="transmembrane region" description="Helical" evidence="1">
    <location>
        <begin position="31"/>
        <end position="51"/>
    </location>
</feature>
<accession>A0ABT4AHC9</accession>
<keyword evidence="3" id="KW-1185">Reference proteome</keyword>
<reference evidence="2 3" key="1">
    <citation type="submission" date="2022-11" db="EMBL/GenBank/DDBJ databases">
        <title>Minimal conservation of predation-associated metabolite biosynthetic gene clusters underscores biosynthetic potential of Myxococcota including descriptions for ten novel species: Archangium lansinium sp. nov., Myxococcus landrumus sp. nov., Nannocystis bai.</title>
        <authorList>
            <person name="Ahearne A."/>
            <person name="Stevens C."/>
            <person name="Phillips K."/>
        </authorList>
    </citation>
    <scope>NUCLEOTIDE SEQUENCE [LARGE SCALE GENOMIC DNA]</scope>
    <source>
        <strain evidence="2 3">MIWBW</strain>
    </source>
</reference>
<evidence type="ECO:0000313" key="2">
    <source>
        <dbReference type="EMBL" id="MCY1081093.1"/>
    </source>
</evidence>
<evidence type="ECO:0000313" key="3">
    <source>
        <dbReference type="Proteomes" id="UP001207654"/>
    </source>
</evidence>
<keyword evidence="1" id="KW-0472">Membrane</keyword>
<dbReference type="Proteomes" id="UP001207654">
    <property type="component" value="Unassembled WGS sequence"/>
</dbReference>
<gene>
    <name evidence="2" type="ORF">OV287_42255</name>
</gene>
<keyword evidence="1" id="KW-1133">Transmembrane helix</keyword>
<organism evidence="2 3">
    <name type="scientific">Archangium lansingense</name>
    <dbReference type="NCBI Taxonomy" id="2995310"/>
    <lineage>
        <taxon>Bacteria</taxon>
        <taxon>Pseudomonadati</taxon>
        <taxon>Myxococcota</taxon>
        <taxon>Myxococcia</taxon>
        <taxon>Myxococcales</taxon>
        <taxon>Cystobacterineae</taxon>
        <taxon>Archangiaceae</taxon>
        <taxon>Archangium</taxon>
    </lineage>
</organism>
<proteinExistence type="predicted"/>
<sequence>MNIPPVPLSAEARQVEFQHWIHQQIVSSSRWGLGWLLTGLALILVGGHSFLEQLDMGERIEHMEFPGQLPLWGLIAVVFGVLQLIRAPRYYRRLRRIVAAGRPVTMYMTIRIEKGTDSSSPYADLRLERNRTEPTPDIEVLLATPPWPGGSARIKEKPTDLRVQVHGAQARGPVVIETEWGFFWPSSDFSTKYP</sequence>
<dbReference type="EMBL" id="JAPNKA010000001">
    <property type="protein sequence ID" value="MCY1081093.1"/>
    <property type="molecule type" value="Genomic_DNA"/>
</dbReference>
<dbReference type="RefSeq" id="WP_267539707.1">
    <property type="nucleotide sequence ID" value="NZ_JAPNKA010000001.1"/>
</dbReference>
<protein>
    <submittedName>
        <fullName evidence="2">Uncharacterized protein</fullName>
    </submittedName>
</protein>